<keyword evidence="1" id="KW-1133">Transmembrane helix</keyword>
<protein>
    <submittedName>
        <fullName evidence="2">Uncharacterized protein</fullName>
    </submittedName>
</protein>
<comment type="caution">
    <text evidence="2">The sequence shown here is derived from an EMBL/GenBank/DDBJ whole genome shotgun (WGS) entry which is preliminary data.</text>
</comment>
<proteinExistence type="predicted"/>
<keyword evidence="1" id="KW-0472">Membrane</keyword>
<organism evidence="2 3">
    <name type="scientific">Chryseobacterium oncorhynchi</name>
    <dbReference type="NCBI Taxonomy" id="741074"/>
    <lineage>
        <taxon>Bacteria</taxon>
        <taxon>Pseudomonadati</taxon>
        <taxon>Bacteroidota</taxon>
        <taxon>Flavobacteriia</taxon>
        <taxon>Flavobacteriales</taxon>
        <taxon>Weeksellaceae</taxon>
        <taxon>Chryseobacterium group</taxon>
        <taxon>Chryseobacterium</taxon>
    </lineage>
</organism>
<dbReference type="InterPro" id="IPR049920">
    <property type="entry name" value="IK1_05631-like"/>
</dbReference>
<keyword evidence="3" id="KW-1185">Reference proteome</keyword>
<dbReference type="AlphaFoldDB" id="A0A316X4I4"/>
<gene>
    <name evidence="2" type="ORF">C1638_003535</name>
</gene>
<feature type="transmembrane region" description="Helical" evidence="1">
    <location>
        <begin position="30"/>
        <end position="48"/>
    </location>
</feature>
<dbReference type="OrthoDB" id="2943409at2"/>
<sequence length="291" mass="33719">MNNIKIKQELPENLRLLKAQRVIYSQAKNIYKWQLTITILVVILLNFMKIFQKNISSIDLTPYIALVSIIITLIDLLFLSDILSTYKKNAAKTQELFDCSVYNMDWNQTNCGEKPENWIIENASNKYIHNPKAPLTNWYHISLDGLAQEEAILRCQETNLEYDRKLRYHFKNDCTIVALIVVTLSFIIATIINASIQGYLTNFFAPTLPLLVILFKLILDNQKAVKSLEEVRKAARILGNSDTLPTLHQLRQVQDKLFCSRKDSVLIPENYYTFRRDKLEKSTESNISNNL</sequence>
<reference evidence="2" key="1">
    <citation type="submission" date="2018-04" db="EMBL/GenBank/DDBJ databases">
        <title>Draft Genome Sequences of Chryseobacterium lactis NCTC11390T isolated from milk, Chryseobacterium oncorhynchi 701B-08T from rainbow trout, and Chryseobacterium viscerum 687B-08T from diseased fish.</title>
        <authorList>
            <person name="Jeong J.-J."/>
            <person name="Lee Y.J."/>
            <person name="Pathiraja D."/>
            <person name="Park B."/>
            <person name="Choi I.-G."/>
            <person name="Kim K.D."/>
        </authorList>
    </citation>
    <scope>NUCLEOTIDE SEQUENCE [LARGE SCALE GENOMIC DNA]</scope>
    <source>
        <strain evidence="2">701B-08</strain>
    </source>
</reference>
<dbReference type="Pfam" id="PF18159">
    <property type="entry name" value="S_4TM"/>
    <property type="match status" value="1"/>
</dbReference>
<feature type="transmembrane region" description="Helical" evidence="1">
    <location>
        <begin position="174"/>
        <end position="193"/>
    </location>
</feature>
<evidence type="ECO:0000313" key="3">
    <source>
        <dbReference type="Proteomes" id="UP000236182"/>
    </source>
</evidence>
<evidence type="ECO:0000313" key="2">
    <source>
        <dbReference type="EMBL" id="PWN67676.1"/>
    </source>
</evidence>
<feature type="transmembrane region" description="Helical" evidence="1">
    <location>
        <begin position="199"/>
        <end position="219"/>
    </location>
</feature>
<name>A0A316X4I4_9FLAO</name>
<keyword evidence="1" id="KW-0812">Transmembrane</keyword>
<dbReference type="EMBL" id="PPEI02000001">
    <property type="protein sequence ID" value="PWN67676.1"/>
    <property type="molecule type" value="Genomic_DNA"/>
</dbReference>
<feature type="transmembrane region" description="Helical" evidence="1">
    <location>
        <begin position="60"/>
        <end position="79"/>
    </location>
</feature>
<dbReference type="RefSeq" id="WP_109618234.1">
    <property type="nucleotide sequence ID" value="NZ_PPEI02000001.1"/>
</dbReference>
<dbReference type="Proteomes" id="UP000236182">
    <property type="component" value="Unassembled WGS sequence"/>
</dbReference>
<evidence type="ECO:0000256" key="1">
    <source>
        <dbReference type="SAM" id="Phobius"/>
    </source>
</evidence>
<accession>A0A316X4I4</accession>